<feature type="domain" description="AMP-binding enzyme C-terminal" evidence="6">
    <location>
        <begin position="456"/>
        <end position="535"/>
    </location>
</feature>
<evidence type="ECO:0000259" key="6">
    <source>
        <dbReference type="Pfam" id="PF13193"/>
    </source>
</evidence>
<evidence type="ECO:0000313" key="7">
    <source>
        <dbReference type="EMBL" id="CCC81671.1"/>
    </source>
</evidence>
<dbReference type="GeneID" id="11261915"/>
<dbReference type="GO" id="GO:0016874">
    <property type="term" value="F:ligase activity"/>
    <property type="evidence" value="ECO:0007669"/>
    <property type="project" value="UniProtKB-KW"/>
</dbReference>
<keyword evidence="8" id="KW-1185">Reference proteome</keyword>
<dbReference type="PANTHER" id="PTHR43859">
    <property type="entry name" value="ACYL-ACTIVATING ENZYME"/>
    <property type="match status" value="1"/>
</dbReference>
<protein>
    <submittedName>
        <fullName evidence="7">Medium-chain acyl-CoA ligase</fullName>
        <ecNumber evidence="7">6.2.1.-</ecNumber>
    </submittedName>
</protein>
<dbReference type="InterPro" id="IPR025110">
    <property type="entry name" value="AMP-bd_C"/>
</dbReference>
<dbReference type="InterPro" id="IPR000873">
    <property type="entry name" value="AMP-dep_synth/lig_dom"/>
</dbReference>
<dbReference type="Gene3D" id="3.30.300.30">
    <property type="match status" value="1"/>
</dbReference>
<proteinExistence type="inferred from homology"/>
<dbReference type="Pfam" id="PF00501">
    <property type="entry name" value="AMP-binding"/>
    <property type="match status" value="1"/>
</dbReference>
<keyword evidence="4" id="KW-0443">Lipid metabolism</keyword>
<dbReference type="GO" id="GO:0006631">
    <property type="term" value="P:fatty acid metabolic process"/>
    <property type="evidence" value="ECO:0007669"/>
    <property type="project" value="UniProtKB-KW"/>
</dbReference>
<dbReference type="Gene3D" id="3.40.50.12780">
    <property type="entry name" value="N-terminal domain of ligase-like"/>
    <property type="match status" value="1"/>
</dbReference>
<keyword evidence="2 7" id="KW-0436">Ligase</keyword>
<dbReference type="OrthoDB" id="35688at2157"/>
<dbReference type="Pfam" id="PF13193">
    <property type="entry name" value="AMP-binding_C"/>
    <property type="match status" value="1"/>
</dbReference>
<dbReference type="HOGENOM" id="CLU_000022_59_5_2"/>
<dbReference type="AlphaFoldDB" id="G4RQ25"/>
<dbReference type="eggNOG" id="arCOG00856">
    <property type="taxonomic scope" value="Archaea"/>
</dbReference>
<dbReference type="InterPro" id="IPR045851">
    <property type="entry name" value="AMP-bd_C_sf"/>
</dbReference>
<dbReference type="InterPro" id="IPR042099">
    <property type="entry name" value="ANL_N_sf"/>
</dbReference>
<dbReference type="EMBL" id="FN869859">
    <property type="protein sequence ID" value="CCC81671.1"/>
    <property type="molecule type" value="Genomic_DNA"/>
</dbReference>
<dbReference type="Proteomes" id="UP000002654">
    <property type="component" value="Chromosome"/>
</dbReference>
<evidence type="ECO:0000256" key="3">
    <source>
        <dbReference type="ARBA" id="ARBA00022832"/>
    </source>
</evidence>
<dbReference type="RefSeq" id="WP_014126926.1">
    <property type="nucleotide sequence ID" value="NC_016070.1"/>
</dbReference>
<evidence type="ECO:0000259" key="5">
    <source>
        <dbReference type="Pfam" id="PF00501"/>
    </source>
</evidence>
<evidence type="ECO:0000256" key="4">
    <source>
        <dbReference type="ARBA" id="ARBA00023098"/>
    </source>
</evidence>
<dbReference type="STRING" id="768679.TTX_1026"/>
<dbReference type="KEGG" id="ttn:TTX_1026"/>
<dbReference type="PaxDb" id="768679-TTX_1026"/>
<dbReference type="NCBIfam" id="NF004837">
    <property type="entry name" value="PRK06187.1"/>
    <property type="match status" value="1"/>
</dbReference>
<keyword evidence="3" id="KW-0276">Fatty acid metabolism</keyword>
<organism evidence="7 8">
    <name type="scientific">Thermoproteus tenax (strain ATCC 35583 / DSM 2078 / JCM 9277 / NBRC 100435 / Kra 1)</name>
    <dbReference type="NCBI Taxonomy" id="768679"/>
    <lineage>
        <taxon>Archaea</taxon>
        <taxon>Thermoproteota</taxon>
        <taxon>Thermoprotei</taxon>
        <taxon>Thermoproteales</taxon>
        <taxon>Thermoproteaceae</taxon>
        <taxon>Thermoproteus</taxon>
    </lineage>
</organism>
<accession>G4RQ25</accession>
<gene>
    <name evidence="7" type="primary">alkK</name>
    <name evidence="7" type="ordered locus">TTX_1026</name>
</gene>
<evidence type="ECO:0000256" key="2">
    <source>
        <dbReference type="ARBA" id="ARBA00022598"/>
    </source>
</evidence>
<evidence type="ECO:0000256" key="1">
    <source>
        <dbReference type="ARBA" id="ARBA00006432"/>
    </source>
</evidence>
<dbReference type="EC" id="6.2.1.-" evidence="7"/>
<comment type="similarity">
    <text evidence="1">Belongs to the ATP-dependent AMP-binding enzyme family.</text>
</comment>
<dbReference type="InterPro" id="IPR020845">
    <property type="entry name" value="AMP-binding_CS"/>
</dbReference>
<dbReference type="PANTHER" id="PTHR43859:SF4">
    <property type="entry name" value="BUTANOATE--COA LIGASE AAE1-RELATED"/>
    <property type="match status" value="1"/>
</dbReference>
<sequence length="553" mass="61945">MGYKYQLTLNNLLRYVNYVFSDVPIVYRPPHGISYRSTYGEEYRRILKLADGLRKLGIEPGDRVASLDWNTIYHWDLYWAVPGIGAALHTVNVRLAPEDIAYTINQAGDKMLIYHRDFAPLVEKLKPALKQVKYYVQISDGQGSVGKDPDIEDVIKSGEERELPELSEDQVATVLYTSGTTGRPKGAYFTHRQLVLHTLSVALAIVGFRGLSRGDCAEVSGEPCATLYLVPMFHVHAWGLPWVYSVVGWKQVLPGRFDYGHILRLIVEEKVKAMAGVPTILYMLVTHPDLNKYISEIKRLAPIYVVGGAALPKELAKKASEAGFVPRSGYGMTETAPVVSLGFLRPTEKWPEDPERLYDLITMTGLPNPLSEFAVFDESDKPVPRDCRTAGELALRAPWITPEYIGDPEKTRTAWRNGWFHTGDAAVWCPDGRIKIVDRLKDVIKSGGEWISSLQLEDLIMTHPAVGIAAVVGLPHEKWGERPVAFIVPKPNAAVTPEDITSHLLKFVEAGKIPKWWLPDKVVIVNDLPMTGTGKIDKKALREKYRDLLRQSI</sequence>
<dbReference type="SUPFAM" id="SSF56801">
    <property type="entry name" value="Acetyl-CoA synthetase-like"/>
    <property type="match status" value="1"/>
</dbReference>
<evidence type="ECO:0000313" key="8">
    <source>
        <dbReference type="Proteomes" id="UP000002654"/>
    </source>
</evidence>
<feature type="domain" description="AMP-dependent synthetase/ligase" evidence="5">
    <location>
        <begin position="32"/>
        <end position="404"/>
    </location>
</feature>
<reference evidence="7 8" key="1">
    <citation type="journal article" date="2011" name="PLoS ONE">
        <title>The complete genome sequence of Thermoproteus tenax: a physiologically versatile member of the Crenarchaeota.</title>
        <authorList>
            <person name="Siebers B."/>
            <person name="Zaparty M."/>
            <person name="Raddatz G."/>
            <person name="Tjaden B."/>
            <person name="Albers S.V."/>
            <person name="Bell S.D."/>
            <person name="Blombach F."/>
            <person name="Kletzin A."/>
            <person name="Kyrpides N."/>
            <person name="Lanz C."/>
            <person name="Plagens A."/>
            <person name="Rampp M."/>
            <person name="Rosinus A."/>
            <person name="von Jan M."/>
            <person name="Makarova K.S."/>
            <person name="Klenk H.P."/>
            <person name="Schuster S.C."/>
            <person name="Hensel R."/>
        </authorList>
    </citation>
    <scope>NUCLEOTIDE SEQUENCE [LARGE SCALE GENOMIC DNA]</scope>
    <source>
        <strain evidence="8">ATCC 35583 / DSM 2078 / JCM 9277 / NBRC 100435 / Kra 1</strain>
    </source>
</reference>
<dbReference type="PROSITE" id="PS00455">
    <property type="entry name" value="AMP_BINDING"/>
    <property type="match status" value="1"/>
</dbReference>
<dbReference type="PATRIC" id="fig|768679.9.peg.1036"/>
<dbReference type="FunFam" id="3.30.300.30:FF:000008">
    <property type="entry name" value="2,3-dihydroxybenzoate-AMP ligase"/>
    <property type="match status" value="1"/>
</dbReference>
<name>G4RQ25_THETK</name>